<dbReference type="OrthoDB" id="243265at2"/>
<name>A0A432MDK4_9BACT</name>
<comment type="caution">
    <text evidence="2">The sequence shown here is derived from an EMBL/GenBank/DDBJ whole genome shotgun (WGS) entry which is preliminary data.</text>
</comment>
<dbReference type="InterPro" id="IPR019734">
    <property type="entry name" value="TPR_rpt"/>
</dbReference>
<protein>
    <submittedName>
        <fullName evidence="2">Tetratricopeptide repeat protein</fullName>
    </submittedName>
</protein>
<evidence type="ECO:0000313" key="3">
    <source>
        <dbReference type="Proteomes" id="UP000280296"/>
    </source>
</evidence>
<dbReference type="RefSeq" id="WP_126727844.1">
    <property type="nucleotide sequence ID" value="NZ_RYZH01000068.1"/>
</dbReference>
<dbReference type="Gene3D" id="1.25.40.10">
    <property type="entry name" value="Tetratricopeptide repeat domain"/>
    <property type="match status" value="2"/>
</dbReference>
<dbReference type="SUPFAM" id="SSF48452">
    <property type="entry name" value="TPR-like"/>
    <property type="match status" value="1"/>
</dbReference>
<reference evidence="2 3" key="1">
    <citation type="submission" date="2018-12" db="EMBL/GenBank/DDBJ databases">
        <authorList>
            <person name="Toschakov S.V."/>
        </authorList>
    </citation>
    <scope>NUCLEOTIDE SEQUENCE [LARGE SCALE GENOMIC DNA]</scope>
    <source>
        <strain evidence="2 3">GM2012</strain>
    </source>
</reference>
<feature type="chain" id="PRO_5019378389" evidence="1">
    <location>
        <begin position="24"/>
        <end position="349"/>
    </location>
</feature>
<keyword evidence="3" id="KW-1185">Reference proteome</keyword>
<organism evidence="2 3">
    <name type="scientific">Tautonia sociabilis</name>
    <dbReference type="NCBI Taxonomy" id="2080755"/>
    <lineage>
        <taxon>Bacteria</taxon>
        <taxon>Pseudomonadati</taxon>
        <taxon>Planctomycetota</taxon>
        <taxon>Planctomycetia</taxon>
        <taxon>Isosphaerales</taxon>
        <taxon>Isosphaeraceae</taxon>
        <taxon>Tautonia</taxon>
    </lineage>
</organism>
<dbReference type="Pfam" id="PF13181">
    <property type="entry name" value="TPR_8"/>
    <property type="match status" value="1"/>
</dbReference>
<dbReference type="AlphaFoldDB" id="A0A432MDK4"/>
<reference evidence="2 3" key="2">
    <citation type="submission" date="2019-01" db="EMBL/GenBank/DDBJ databases">
        <title>Tautonia sociabilis, a novel thermotolerant planctomycete of Isosphaeraceae family, isolated from a 4000 m deep subterranean habitat.</title>
        <authorList>
            <person name="Kovaleva O.L."/>
            <person name="Elcheninov A.G."/>
            <person name="Van Heerden E."/>
            <person name="Toshchakov S.V."/>
            <person name="Novikov A."/>
            <person name="Bonch-Osmolovskaya E.A."/>
            <person name="Kublanov I.V."/>
        </authorList>
    </citation>
    <scope>NUCLEOTIDE SEQUENCE [LARGE SCALE GENOMIC DNA]</scope>
    <source>
        <strain evidence="2 3">GM2012</strain>
    </source>
</reference>
<dbReference type="EMBL" id="RYZH01000068">
    <property type="protein sequence ID" value="RUL82809.1"/>
    <property type="molecule type" value="Genomic_DNA"/>
</dbReference>
<dbReference type="InterPro" id="IPR011717">
    <property type="entry name" value="TPR-4"/>
</dbReference>
<dbReference type="GO" id="GO:0042802">
    <property type="term" value="F:identical protein binding"/>
    <property type="evidence" value="ECO:0007669"/>
    <property type="project" value="InterPro"/>
</dbReference>
<dbReference type="Pfam" id="PF13432">
    <property type="entry name" value="TPR_16"/>
    <property type="match status" value="1"/>
</dbReference>
<sequence>MNRHVHCCSALVLVGLVAIPAGSAAQGANEPAPAVAEASALIDSGRYDEAKALLDQLGAEAAGAEALRCLARLAEVNGDPEAALARAAEAVAACRKEIRSVDSIEGANALAEYHTAFGRVALRAGAIDQAEEQFRAAIALINGAHQKLHELGVPHNETDPRLFAGPATDGLARVYAARGDAHRAERTWRGVAARTDDPAILVAFGDLYTSIDDARKADRMYARAAELAGDRPEHRRALALHLADRGSDLDRALALAEAALEGRDDIEGHDALAWVLHRRGEHDRAAEAIARALRTGTRDPSIRHHAGMIALALGRRDEARDHLATALEANPKFDPLDAPLAREALDSLK</sequence>
<accession>A0A432MDK4</accession>
<evidence type="ECO:0000256" key="1">
    <source>
        <dbReference type="SAM" id="SignalP"/>
    </source>
</evidence>
<keyword evidence="1" id="KW-0732">Signal</keyword>
<gene>
    <name evidence="2" type="ORF">TsocGM_23205</name>
</gene>
<dbReference type="InterPro" id="IPR011990">
    <property type="entry name" value="TPR-like_helical_dom_sf"/>
</dbReference>
<feature type="signal peptide" evidence="1">
    <location>
        <begin position="1"/>
        <end position="23"/>
    </location>
</feature>
<evidence type="ECO:0000313" key="2">
    <source>
        <dbReference type="EMBL" id="RUL82809.1"/>
    </source>
</evidence>
<dbReference type="Pfam" id="PF13176">
    <property type="entry name" value="TPR_7"/>
    <property type="match status" value="1"/>
</dbReference>
<dbReference type="SMART" id="SM00028">
    <property type="entry name" value="TPR"/>
    <property type="match status" value="4"/>
</dbReference>
<dbReference type="Pfam" id="PF07721">
    <property type="entry name" value="TPR_4"/>
    <property type="match status" value="1"/>
</dbReference>
<dbReference type="Proteomes" id="UP000280296">
    <property type="component" value="Unassembled WGS sequence"/>
</dbReference>
<proteinExistence type="predicted"/>